<protein>
    <submittedName>
        <fullName evidence="1">Uncharacterized protein</fullName>
    </submittedName>
</protein>
<proteinExistence type="predicted"/>
<reference evidence="1" key="1">
    <citation type="journal article" date="2021" name="Proc. Natl. Acad. Sci. U.S.A.">
        <title>A Catalog of Tens of Thousands of Viruses from Human Metagenomes Reveals Hidden Associations with Chronic Diseases.</title>
        <authorList>
            <person name="Tisza M.J."/>
            <person name="Buck C.B."/>
        </authorList>
    </citation>
    <scope>NUCLEOTIDE SEQUENCE</scope>
    <source>
        <strain evidence="1">CtrCv3</strain>
    </source>
</reference>
<accession>A0A8S5SDE8</accession>
<name>A0A8S5SDE8_9CAUD</name>
<evidence type="ECO:0000313" key="1">
    <source>
        <dbReference type="EMBL" id="DAF48730.1"/>
    </source>
</evidence>
<sequence length="55" mass="6408">MVYDVFITDCDNLFDADPMETNLIRLNDMSPEEMDTLARILAKYKASVWLSPHEE</sequence>
<dbReference type="EMBL" id="BK032572">
    <property type="protein sequence ID" value="DAF48730.1"/>
    <property type="molecule type" value="Genomic_DNA"/>
</dbReference>
<organism evidence="1">
    <name type="scientific">Siphoviridae sp. ctrCv3</name>
    <dbReference type="NCBI Taxonomy" id="2827954"/>
    <lineage>
        <taxon>Viruses</taxon>
        <taxon>Duplodnaviria</taxon>
        <taxon>Heunggongvirae</taxon>
        <taxon>Uroviricota</taxon>
        <taxon>Caudoviricetes</taxon>
    </lineage>
</organism>